<dbReference type="AlphaFoldDB" id="A0A7X6LXT9"/>
<reference evidence="1 2" key="1">
    <citation type="submission" date="2020-04" db="EMBL/GenBank/DDBJ databases">
        <title>MicrobeNet Type strains.</title>
        <authorList>
            <person name="Nicholson A.C."/>
        </authorList>
    </citation>
    <scope>NUCLEOTIDE SEQUENCE [LARGE SCALE GENOMIC DNA]</scope>
    <source>
        <strain evidence="1 2">DSM 44445</strain>
    </source>
</reference>
<gene>
    <name evidence="1" type="ORF">HGA07_12935</name>
</gene>
<organism evidence="1 2">
    <name type="scientific">Nocardia veterana</name>
    <dbReference type="NCBI Taxonomy" id="132249"/>
    <lineage>
        <taxon>Bacteria</taxon>
        <taxon>Bacillati</taxon>
        <taxon>Actinomycetota</taxon>
        <taxon>Actinomycetes</taxon>
        <taxon>Mycobacteriales</taxon>
        <taxon>Nocardiaceae</taxon>
        <taxon>Nocardia</taxon>
    </lineage>
</organism>
<comment type="caution">
    <text evidence="1">The sequence shown here is derived from an EMBL/GenBank/DDBJ whole genome shotgun (WGS) entry which is preliminary data.</text>
</comment>
<accession>A0A7X6LXT9</accession>
<name>A0A7X6LXT9_9NOCA</name>
<dbReference type="EMBL" id="JAAXPE010000010">
    <property type="protein sequence ID" value="NKY86533.1"/>
    <property type="molecule type" value="Genomic_DNA"/>
</dbReference>
<evidence type="ECO:0000313" key="2">
    <source>
        <dbReference type="Proteomes" id="UP000523447"/>
    </source>
</evidence>
<sequence length="55" mass="6159">MIALALLCLALAPAVYAVIVLWPQRIPKDRTVTAIRRRVESEVRTRHSRGDVYGG</sequence>
<evidence type="ECO:0000313" key="1">
    <source>
        <dbReference type="EMBL" id="NKY86533.1"/>
    </source>
</evidence>
<dbReference type="RefSeq" id="WP_157171351.1">
    <property type="nucleotide sequence ID" value="NZ_CAWPHS010000002.1"/>
</dbReference>
<protein>
    <submittedName>
        <fullName evidence="1">Uncharacterized protein</fullName>
    </submittedName>
</protein>
<keyword evidence="2" id="KW-1185">Reference proteome</keyword>
<proteinExistence type="predicted"/>
<dbReference type="Proteomes" id="UP000523447">
    <property type="component" value="Unassembled WGS sequence"/>
</dbReference>